<reference evidence="2 3" key="1">
    <citation type="journal article" date="2017" name="Curr. Biol.">
        <title>Genome architecture and evolution of a unichromosomal asexual nematode.</title>
        <authorList>
            <person name="Fradin H."/>
            <person name="Zegar C."/>
            <person name="Gutwein M."/>
            <person name="Lucas J."/>
            <person name="Kovtun M."/>
            <person name="Corcoran D."/>
            <person name="Baugh L.R."/>
            <person name="Kiontke K."/>
            <person name="Gunsalus K."/>
            <person name="Fitch D.H."/>
            <person name="Piano F."/>
        </authorList>
    </citation>
    <scope>NUCLEOTIDE SEQUENCE [LARGE SCALE GENOMIC DNA]</scope>
    <source>
        <strain evidence="2">PF1309</strain>
    </source>
</reference>
<evidence type="ECO:0000256" key="1">
    <source>
        <dbReference type="SAM" id="MobiDB-lite"/>
    </source>
</evidence>
<name>A0A2A2M5Z1_9BILA</name>
<accession>A0A2A2M5Z1</accession>
<comment type="caution">
    <text evidence="2">The sequence shown here is derived from an EMBL/GenBank/DDBJ whole genome shotgun (WGS) entry which is preliminary data.</text>
</comment>
<dbReference type="EMBL" id="LIAE01003669">
    <property type="protein sequence ID" value="PAV93856.1"/>
    <property type="molecule type" value="Genomic_DNA"/>
</dbReference>
<dbReference type="AlphaFoldDB" id="A0A2A2M5Z1"/>
<gene>
    <name evidence="2" type="ORF">WR25_11221</name>
</gene>
<dbReference type="PANTHER" id="PTHR47234">
    <property type="match status" value="1"/>
</dbReference>
<dbReference type="STRING" id="2018661.A0A2A2M5Z1"/>
<dbReference type="Proteomes" id="UP000218231">
    <property type="component" value="Unassembled WGS sequence"/>
</dbReference>
<feature type="region of interest" description="Disordered" evidence="1">
    <location>
        <begin position="67"/>
        <end position="86"/>
    </location>
</feature>
<dbReference type="PANTHER" id="PTHR47234:SF2">
    <property type="entry name" value="TONB-DEPENDENT RECEPTOR"/>
    <property type="match status" value="1"/>
</dbReference>
<organism evidence="2 3">
    <name type="scientific">Diploscapter pachys</name>
    <dbReference type="NCBI Taxonomy" id="2018661"/>
    <lineage>
        <taxon>Eukaryota</taxon>
        <taxon>Metazoa</taxon>
        <taxon>Ecdysozoa</taxon>
        <taxon>Nematoda</taxon>
        <taxon>Chromadorea</taxon>
        <taxon>Rhabditida</taxon>
        <taxon>Rhabditina</taxon>
        <taxon>Rhabditomorpha</taxon>
        <taxon>Rhabditoidea</taxon>
        <taxon>Rhabditidae</taxon>
        <taxon>Diploscapter</taxon>
    </lineage>
</organism>
<protein>
    <submittedName>
        <fullName evidence="2">Uncharacterized protein</fullName>
    </submittedName>
</protein>
<sequence length="86" mass="9604">MLKWIQPVVRDRSQNELSLFTANLSSELFSLPAGPVSFATGFEYRKYKGSYQPDPLTVIGHYNGVPSQPTSACRSSPIPRSARNWT</sequence>
<evidence type="ECO:0000313" key="3">
    <source>
        <dbReference type="Proteomes" id="UP000218231"/>
    </source>
</evidence>
<evidence type="ECO:0000313" key="2">
    <source>
        <dbReference type="EMBL" id="PAV93856.1"/>
    </source>
</evidence>
<keyword evidence="3" id="KW-1185">Reference proteome</keyword>
<proteinExistence type="predicted"/>